<name>A0A1I7N4J2_9HYPH</name>
<dbReference type="RefSeq" id="WP_092421175.1">
    <property type="nucleotide sequence ID" value="NZ_FPCK01000001.1"/>
</dbReference>
<keyword evidence="3" id="KW-1185">Reference proteome</keyword>
<evidence type="ECO:0000313" key="2">
    <source>
        <dbReference type="EMBL" id="SFV29572.1"/>
    </source>
</evidence>
<gene>
    <name evidence="2" type="ORF">SAMN05216456_0786</name>
</gene>
<evidence type="ECO:0000256" key="1">
    <source>
        <dbReference type="SAM" id="Phobius"/>
    </source>
</evidence>
<protein>
    <submittedName>
        <fullName evidence="2">Uncharacterized protein</fullName>
    </submittedName>
</protein>
<dbReference type="OrthoDB" id="100177at2"/>
<keyword evidence="1" id="KW-0812">Transmembrane</keyword>
<dbReference type="AlphaFoldDB" id="A0A1I7N4J2"/>
<dbReference type="Proteomes" id="UP000199074">
    <property type="component" value="Unassembled WGS sequence"/>
</dbReference>
<dbReference type="STRING" id="429728.SAMN05216456_0786"/>
<evidence type="ECO:0000313" key="3">
    <source>
        <dbReference type="Proteomes" id="UP000199074"/>
    </source>
</evidence>
<dbReference type="EMBL" id="FPCK01000001">
    <property type="protein sequence ID" value="SFV29572.1"/>
    <property type="molecule type" value="Genomic_DNA"/>
</dbReference>
<dbReference type="InterPro" id="IPR011990">
    <property type="entry name" value="TPR-like_helical_dom_sf"/>
</dbReference>
<keyword evidence="1" id="KW-1133">Transmembrane helix</keyword>
<keyword evidence="1" id="KW-0472">Membrane</keyword>
<reference evidence="2 3" key="1">
    <citation type="submission" date="2016-10" db="EMBL/GenBank/DDBJ databases">
        <authorList>
            <person name="de Groot N.N."/>
        </authorList>
    </citation>
    <scope>NUCLEOTIDE SEQUENCE [LARGE SCALE GENOMIC DNA]</scope>
    <source>
        <strain evidence="2 3">IPL20</strain>
    </source>
</reference>
<sequence length="589" mass="63730">MTDVAADRDAVLAALDRLTAWSEMARSPQLTRFLSYIVHKRLDGETQSVKAYSIAVDVFGRPADFDPQSDPIVRVQARRLRALLDQYYRGPGTGEAVQIQLPIGRYVPDFVLVAAPVVPRDEASVPTFAEPELDLVPAHEEKRPRGQVTVSWIVLFVIAIGVAVLAYSLSSWGPLNRPAAVAEPLLRPPELRIVDFQNLTDTPAVTTALSALAIELVTDFQPFIAVNVTYDGRGDVAVPDDVQDDYLLSGLVRQETPESDYVVNAILTDLDTNSVVWNLSLAVPPADLFESGRIDAISQRLVSSLGTFRGPLHAKARAALSNGNFAGQEGFYTCALLFNIYRASQATGAAGRVRSCLAALPEDQRTHPSLLAIEGSLIAETSDTVRVTPSTQMARFGQANEFISRALQAAPTSSFVWEQRARLHEAMGAHDDAEGAYSTSLQLNPASVDGAAAHARHLALMGRLEQALPLAQRAIGALPVSNVPAWYQCVPALGAYRDRQFARALQLAELCARVDVEVGAPLGIVSAQELGDAGAVERLLPRVLEVSSFRGYGIMTQLRRRSTDVELLEHLRTGLSRTGIPPMSLVAAF</sequence>
<accession>A0A1I7N4J2</accession>
<dbReference type="Gene3D" id="1.25.40.10">
    <property type="entry name" value="Tetratricopeptide repeat domain"/>
    <property type="match status" value="1"/>
</dbReference>
<feature type="transmembrane region" description="Helical" evidence="1">
    <location>
        <begin position="150"/>
        <end position="169"/>
    </location>
</feature>
<dbReference type="SUPFAM" id="SSF48452">
    <property type="entry name" value="TPR-like"/>
    <property type="match status" value="1"/>
</dbReference>
<proteinExistence type="predicted"/>
<organism evidence="2 3">
    <name type="scientific">Devosia crocina</name>
    <dbReference type="NCBI Taxonomy" id="429728"/>
    <lineage>
        <taxon>Bacteria</taxon>
        <taxon>Pseudomonadati</taxon>
        <taxon>Pseudomonadota</taxon>
        <taxon>Alphaproteobacteria</taxon>
        <taxon>Hyphomicrobiales</taxon>
        <taxon>Devosiaceae</taxon>
        <taxon>Devosia</taxon>
    </lineage>
</organism>